<organism evidence="4 5">
    <name type="scientific">Gloeobacter morelensis MG652769</name>
    <dbReference type="NCBI Taxonomy" id="2781736"/>
    <lineage>
        <taxon>Bacteria</taxon>
        <taxon>Bacillati</taxon>
        <taxon>Cyanobacteriota</taxon>
        <taxon>Cyanophyceae</taxon>
        <taxon>Gloeobacterales</taxon>
        <taxon>Gloeobacteraceae</taxon>
        <taxon>Gloeobacter</taxon>
        <taxon>Gloeobacter morelensis</taxon>
    </lineage>
</organism>
<evidence type="ECO:0000259" key="3">
    <source>
        <dbReference type="Pfam" id="PF05239"/>
    </source>
</evidence>
<feature type="region of interest" description="Disordered" evidence="2">
    <location>
        <begin position="245"/>
        <end position="297"/>
    </location>
</feature>
<dbReference type="PANTHER" id="PTHR36740:SF1">
    <property type="entry name" value="PRC-BARREL DOMAIN-CONTAINING PROTEIN"/>
    <property type="match status" value="1"/>
</dbReference>
<evidence type="ECO:0000313" key="5">
    <source>
        <dbReference type="Proteomes" id="UP001054846"/>
    </source>
</evidence>
<dbReference type="RefSeq" id="WP_230840382.1">
    <property type="nucleotide sequence ID" value="NZ_CP063845.1"/>
</dbReference>
<dbReference type="InterPro" id="IPR027275">
    <property type="entry name" value="PRC-brl_dom"/>
</dbReference>
<dbReference type="EMBL" id="CP063845">
    <property type="protein sequence ID" value="UFP93382.1"/>
    <property type="molecule type" value="Genomic_DNA"/>
</dbReference>
<name>A0ABY3PI90_9CYAN</name>
<evidence type="ECO:0000313" key="4">
    <source>
        <dbReference type="EMBL" id="UFP93382.1"/>
    </source>
</evidence>
<evidence type="ECO:0000256" key="2">
    <source>
        <dbReference type="SAM" id="MobiDB-lite"/>
    </source>
</evidence>
<gene>
    <name evidence="4" type="ORF">ISF26_16470</name>
</gene>
<dbReference type="PANTHER" id="PTHR36740">
    <property type="entry name" value="PRC DOMAIN-CONTAINING PROTEIN"/>
    <property type="match status" value="1"/>
</dbReference>
<dbReference type="SUPFAM" id="SSF58113">
    <property type="entry name" value="Apolipoprotein A-I"/>
    <property type="match status" value="1"/>
</dbReference>
<protein>
    <submittedName>
        <fullName evidence="4">PRC-barrel domain-containing protein</fullName>
    </submittedName>
</protein>
<feature type="coiled-coil region" evidence="1">
    <location>
        <begin position="169"/>
        <end position="236"/>
    </location>
</feature>
<feature type="domain" description="PRC-barrel" evidence="3">
    <location>
        <begin position="87"/>
        <end position="155"/>
    </location>
</feature>
<evidence type="ECO:0000256" key="1">
    <source>
        <dbReference type="SAM" id="Coils"/>
    </source>
</evidence>
<accession>A0ABY3PI90</accession>
<feature type="domain" description="PRC-barrel" evidence="3">
    <location>
        <begin position="6"/>
        <end position="78"/>
    </location>
</feature>
<reference evidence="4 5" key="1">
    <citation type="journal article" date="2021" name="Genome Biol. Evol.">
        <title>Complete Genome Sequencing of a Novel Gloeobacter Species from a Waterfall Cave in Mexico.</title>
        <authorList>
            <person name="Saw J.H."/>
            <person name="Cardona T."/>
            <person name="Montejano G."/>
        </authorList>
    </citation>
    <scope>NUCLEOTIDE SEQUENCE [LARGE SCALE GENOMIC DNA]</scope>
    <source>
        <strain evidence="4">MG652769</strain>
    </source>
</reference>
<dbReference type="Gene3D" id="1.20.120.20">
    <property type="entry name" value="Apolipoprotein"/>
    <property type="match status" value="1"/>
</dbReference>
<dbReference type="Pfam" id="PF05239">
    <property type="entry name" value="PRC"/>
    <property type="match status" value="2"/>
</dbReference>
<dbReference type="InterPro" id="IPR011033">
    <property type="entry name" value="PRC_barrel-like_sf"/>
</dbReference>
<dbReference type="Gene3D" id="2.30.30.240">
    <property type="entry name" value="PRC-barrel domain"/>
    <property type="match status" value="2"/>
</dbReference>
<dbReference type="Proteomes" id="UP001054846">
    <property type="component" value="Chromosome"/>
</dbReference>
<dbReference type="SUPFAM" id="SSF50346">
    <property type="entry name" value="PRC-barrel domain"/>
    <property type="match status" value="2"/>
</dbReference>
<sequence length="297" mass="32081">MSIQEGVLKYSELINRPILDLRTTEELGRVDNLSTVEDAHRVAGIIYKSGFLGGQKKTLLLSQIRAIGPDALMVNTDGESDEQIKSGESLVGHEVWTDGGSRIGKITDFLFDGQTGVISHYLFAASGWSGITDGTYLLEASAITTPGKKRVIVNEAVAKSSTLYSEGLKQRLGTALEQAKERSQSLTDQLKERTAALGEQAKGLVDQAKERGQVLGEQAKERAAALGEQARELADQAIERGQSLVESTQERLHPPTTDVEATVLEEPQPLPPAEPVDSSVTPSEPLEPQPKDPHTPH</sequence>
<keyword evidence="1" id="KW-0175">Coiled coil</keyword>
<proteinExistence type="predicted"/>
<keyword evidence="5" id="KW-1185">Reference proteome</keyword>